<proteinExistence type="inferred from homology"/>
<dbReference type="PROSITE" id="PS00105">
    <property type="entry name" value="AA_TRANSFER_CLASS_1"/>
    <property type="match status" value="1"/>
</dbReference>
<keyword evidence="6" id="KW-1185">Reference proteome</keyword>
<evidence type="ECO:0000256" key="2">
    <source>
        <dbReference type="ARBA" id="ARBA00022898"/>
    </source>
</evidence>
<dbReference type="Pfam" id="PF00155">
    <property type="entry name" value="Aminotran_1_2"/>
    <property type="match status" value="1"/>
</dbReference>
<evidence type="ECO:0000313" key="5">
    <source>
        <dbReference type="EMBL" id="GGB71739.1"/>
    </source>
</evidence>
<dbReference type="EMBL" id="BMGD01000005">
    <property type="protein sequence ID" value="GGB71739.1"/>
    <property type="molecule type" value="Genomic_DNA"/>
</dbReference>
<dbReference type="InterPro" id="IPR004838">
    <property type="entry name" value="NHTrfase_class1_PyrdxlP-BS"/>
</dbReference>
<dbReference type="Gene3D" id="3.40.640.10">
    <property type="entry name" value="Type I PLP-dependent aspartate aminotransferase-like (Major domain)"/>
    <property type="match status" value="1"/>
</dbReference>
<dbReference type="EC" id="2.6.1.-" evidence="3"/>
<keyword evidence="3" id="KW-0808">Transferase</keyword>
<keyword evidence="2" id="KW-0663">Pyridoxal phosphate</keyword>
<protein>
    <recommendedName>
        <fullName evidence="3">Aminotransferase</fullName>
        <ecNumber evidence="3">2.6.1.-</ecNumber>
    </recommendedName>
</protein>
<dbReference type="InterPro" id="IPR015421">
    <property type="entry name" value="PyrdxlP-dep_Trfase_major"/>
</dbReference>
<reference evidence="6" key="1">
    <citation type="journal article" date="2019" name="Int. J. Syst. Evol. Microbiol.">
        <title>The Global Catalogue of Microorganisms (GCM) 10K type strain sequencing project: providing services to taxonomists for standard genome sequencing and annotation.</title>
        <authorList>
            <consortium name="The Broad Institute Genomics Platform"/>
            <consortium name="The Broad Institute Genome Sequencing Center for Infectious Disease"/>
            <person name="Wu L."/>
            <person name="Ma J."/>
        </authorList>
    </citation>
    <scope>NUCLEOTIDE SEQUENCE [LARGE SCALE GENOMIC DNA]</scope>
    <source>
        <strain evidence="6">CGMCC 1.12851</strain>
    </source>
</reference>
<accession>A0ABQ1JQH1</accession>
<evidence type="ECO:0000259" key="4">
    <source>
        <dbReference type="Pfam" id="PF00155"/>
    </source>
</evidence>
<comment type="cofactor">
    <cofactor evidence="1 3">
        <name>pyridoxal 5'-phosphate</name>
        <dbReference type="ChEBI" id="CHEBI:597326"/>
    </cofactor>
</comment>
<dbReference type="Proteomes" id="UP000614261">
    <property type="component" value="Unassembled WGS sequence"/>
</dbReference>
<keyword evidence="3" id="KW-0032">Aminotransferase</keyword>
<dbReference type="InterPro" id="IPR004839">
    <property type="entry name" value="Aminotransferase_I/II_large"/>
</dbReference>
<comment type="similarity">
    <text evidence="3">Belongs to the class-I pyridoxal-phosphate-dependent aminotransferase family.</text>
</comment>
<dbReference type="CDD" id="cd00609">
    <property type="entry name" value="AAT_like"/>
    <property type="match status" value="1"/>
</dbReference>
<gene>
    <name evidence="5" type="primary">cobC</name>
    <name evidence="5" type="ORF">GCM10010833_28660</name>
</gene>
<dbReference type="InterPro" id="IPR015424">
    <property type="entry name" value="PyrdxlP-dep_Trfase"/>
</dbReference>
<dbReference type="PANTHER" id="PTHR42885:SF1">
    <property type="entry name" value="THREONINE-PHOSPHATE DECARBOXYLASE"/>
    <property type="match status" value="1"/>
</dbReference>
<evidence type="ECO:0000313" key="6">
    <source>
        <dbReference type="Proteomes" id="UP000614261"/>
    </source>
</evidence>
<feature type="domain" description="Aminotransferase class I/classII large" evidence="4">
    <location>
        <begin position="50"/>
        <end position="327"/>
    </location>
</feature>
<dbReference type="SUPFAM" id="SSF53383">
    <property type="entry name" value="PLP-dependent transferases"/>
    <property type="match status" value="1"/>
</dbReference>
<sequence length="346" mass="36559">MAKAARAPGDLIDDFALHGGRIDIARAAFPQVTHWTDLSTGIAPWPYPVADSQGSTERLPDPAELAALEAAAAAHFSAEPSHVVAVPGSDLALRLLGAMLAGDTASKRSAVVSPGYSGHVAMWGGNTITPCSADALVAMAQTHDTLILARPNNPDGLVADRTQLEVAASLLAARGGHLIVDEAFADANTDDGLAGCDWPGLIVLRSFGKFFGLAGLRLGFVIAPPAIGDRLRALIGDWPISGPALATGLAAYCDHGWHRTQRARLTEASRRLADLLANHGITIAARTAFFVLVSVDRRDGLFVHLAQAGVLTRPFAYAPGWLRIGLPRDEDDWTKLGNALTLWRTR</sequence>
<evidence type="ECO:0000256" key="1">
    <source>
        <dbReference type="ARBA" id="ARBA00001933"/>
    </source>
</evidence>
<dbReference type="Gene3D" id="3.90.1150.10">
    <property type="entry name" value="Aspartate Aminotransferase, domain 1"/>
    <property type="match status" value="1"/>
</dbReference>
<organism evidence="5 6">
    <name type="scientific">Blastomonas aquatica</name>
    <dbReference type="NCBI Taxonomy" id="1510276"/>
    <lineage>
        <taxon>Bacteria</taxon>
        <taxon>Pseudomonadati</taxon>
        <taxon>Pseudomonadota</taxon>
        <taxon>Alphaproteobacteria</taxon>
        <taxon>Sphingomonadales</taxon>
        <taxon>Sphingomonadaceae</taxon>
        <taxon>Blastomonas</taxon>
    </lineage>
</organism>
<dbReference type="RefSeq" id="WP_188515120.1">
    <property type="nucleotide sequence ID" value="NZ_BMGD01000005.1"/>
</dbReference>
<evidence type="ECO:0000256" key="3">
    <source>
        <dbReference type="RuleBase" id="RU000481"/>
    </source>
</evidence>
<comment type="caution">
    <text evidence="5">The sequence shown here is derived from an EMBL/GenBank/DDBJ whole genome shotgun (WGS) entry which is preliminary data.</text>
</comment>
<dbReference type="InterPro" id="IPR015422">
    <property type="entry name" value="PyrdxlP-dep_Trfase_small"/>
</dbReference>
<dbReference type="PANTHER" id="PTHR42885">
    <property type="entry name" value="HISTIDINOL-PHOSPHATE AMINOTRANSFERASE-RELATED"/>
    <property type="match status" value="1"/>
</dbReference>
<name>A0ABQ1JQH1_9SPHN</name>